<evidence type="ECO:0000313" key="6">
    <source>
        <dbReference type="Proteomes" id="UP000241890"/>
    </source>
</evidence>
<feature type="region of interest" description="Disordered" evidence="3">
    <location>
        <begin position="686"/>
        <end position="720"/>
    </location>
</feature>
<dbReference type="PROSITE" id="PS50222">
    <property type="entry name" value="EF_HAND_2"/>
    <property type="match status" value="1"/>
</dbReference>
<evidence type="ECO:0000256" key="3">
    <source>
        <dbReference type="SAM" id="MobiDB-lite"/>
    </source>
</evidence>
<feature type="coiled-coil region" evidence="2">
    <location>
        <begin position="70"/>
        <end position="97"/>
    </location>
</feature>
<keyword evidence="6" id="KW-1185">Reference proteome</keyword>
<protein>
    <recommendedName>
        <fullName evidence="4">EF-hand domain-containing protein</fullName>
    </recommendedName>
</protein>
<evidence type="ECO:0000313" key="5">
    <source>
        <dbReference type="EMBL" id="GBG26267.1"/>
    </source>
</evidence>
<feature type="compositionally biased region" description="Polar residues" evidence="3">
    <location>
        <begin position="711"/>
        <end position="720"/>
    </location>
</feature>
<accession>A0A2R5G5F4</accession>
<keyword evidence="1" id="KW-0106">Calcium</keyword>
<feature type="compositionally biased region" description="Basic and acidic residues" evidence="3">
    <location>
        <begin position="387"/>
        <end position="396"/>
    </location>
</feature>
<sequence length="911" mass="101077">MCWFKGENENIRAVGIREEKIKSLRDTGPTLRLIEQTRSCGSLSTTVQLLKEKTALDEKAAGPVGLDSDHKEFRQQMQRLKQELQLVRGALDEAALDMDTRKLFGQLTLRARYVDVVWASHLQRIEEFCRTLEKAMSQDQSVVAQGYAQRLRVLQLEQEMERRLMQEKMEQQSKDHAYMIQLLRTQKPGSRPQSRTHQDIEGEPSFGRGGCKVETKTDELDAEDDPGAWNNWGRADGSESEGGFRILGTIDGQLRERICEDLSVLELGGRVGAMDRNELMYLVSQLSDVIKQTLVESLLHSASGPTRLGLLKEFLLESEALLDLTAEDNDLLSLLVENMSIEGRMRLLVHLLQVSNPSGFQGESRDQFVTFQNASTRFLMGSGHSTKIAEREEGKSDGSQAGKRSRELPYVSIHLDEGYVNVRGHGTTMDACVGPDADLGGKNLASLEARLRNAFEEGQPDALMANLVIKHPEKYLQVTRGAAYNIKVIVSSCKEHGKGERSHFCAKPHPWTKFLQLSKRKQVRDVSLESILGDVYAAKVLLDQDLRHRGARKPLCNVVMDYFTQKYGLRKLAREYTLGLVKTVRAHAATSIRAETFGIACGVLHEDKYSPIVGDVVTEFIAQLYAGNADTVGRVFSKSEGTVFLPLSAVLSTVSSTFMVAERLESQATVSALALAMPSYAELTSRDAKAGSGSSQKKSKTGKKGSLVGSATPSQRGTVFVSGSQLGGEVKRSWSMPGAVRQQLSSQLESIAAPADAIENLKESGTVLYCDVDRVMEIVVRMFLIKLEVDREMLMHMFTKFDVDGNGVLSLDEFTQLLTECQPLEPLDEHGVIELWNKVNETEDDDDDADHVTKEGFATVFIAQGLQLNYWRIPEIKEKLDEILVARGVQRALGSASASAQGPREENEDLV</sequence>
<proteinExistence type="predicted"/>
<feature type="region of interest" description="Disordered" evidence="3">
    <location>
        <begin position="217"/>
        <end position="236"/>
    </location>
</feature>
<feature type="region of interest" description="Disordered" evidence="3">
    <location>
        <begin position="185"/>
        <end position="212"/>
    </location>
</feature>
<name>A0A2R5G5F4_9STRA</name>
<dbReference type="InterPro" id="IPR002048">
    <property type="entry name" value="EF_hand_dom"/>
</dbReference>
<feature type="region of interest" description="Disordered" evidence="3">
    <location>
        <begin position="384"/>
        <end position="405"/>
    </location>
</feature>
<evidence type="ECO:0000256" key="2">
    <source>
        <dbReference type="SAM" id="Coils"/>
    </source>
</evidence>
<evidence type="ECO:0000256" key="1">
    <source>
        <dbReference type="ARBA" id="ARBA00022837"/>
    </source>
</evidence>
<dbReference type="PANTHER" id="PTHR34894">
    <property type="entry name" value="SAM-DEPENDENT METHYLTRANSFERASE RSMI, CONSERVED SITE"/>
    <property type="match status" value="1"/>
</dbReference>
<dbReference type="EMBL" id="BEYU01000019">
    <property type="protein sequence ID" value="GBG26267.1"/>
    <property type="molecule type" value="Genomic_DNA"/>
</dbReference>
<dbReference type="InParanoid" id="A0A2R5G5F4"/>
<gene>
    <name evidence="5" type="ORF">FCC1311_024882</name>
</gene>
<dbReference type="InterPro" id="IPR011992">
    <property type="entry name" value="EF-hand-dom_pair"/>
</dbReference>
<dbReference type="OrthoDB" id="195966at2759"/>
<feature type="domain" description="EF-hand" evidence="4">
    <location>
        <begin position="789"/>
        <end position="824"/>
    </location>
</feature>
<dbReference type="GO" id="GO:0005509">
    <property type="term" value="F:calcium ion binding"/>
    <property type="evidence" value="ECO:0007669"/>
    <property type="project" value="InterPro"/>
</dbReference>
<reference evidence="5 6" key="1">
    <citation type="submission" date="2017-12" db="EMBL/GenBank/DDBJ databases">
        <title>Sequencing, de novo assembly and annotation of complete genome of a new Thraustochytrid species, strain FCC1311.</title>
        <authorList>
            <person name="Sedici K."/>
            <person name="Godart F."/>
            <person name="Aiese Cigliano R."/>
            <person name="Sanseverino W."/>
            <person name="Barakat M."/>
            <person name="Ortet P."/>
            <person name="Marechal E."/>
            <person name="Cagnac O."/>
            <person name="Amato A."/>
        </authorList>
    </citation>
    <scope>NUCLEOTIDE SEQUENCE [LARGE SCALE GENOMIC DNA]</scope>
</reference>
<dbReference type="Gene3D" id="1.10.238.10">
    <property type="entry name" value="EF-hand"/>
    <property type="match status" value="1"/>
</dbReference>
<dbReference type="SUPFAM" id="SSF47473">
    <property type="entry name" value="EF-hand"/>
    <property type="match status" value="1"/>
</dbReference>
<comment type="caution">
    <text evidence="5">The sequence shown here is derived from an EMBL/GenBank/DDBJ whole genome shotgun (WGS) entry which is preliminary data.</text>
</comment>
<dbReference type="SMART" id="SM00054">
    <property type="entry name" value="EFh"/>
    <property type="match status" value="1"/>
</dbReference>
<dbReference type="InterPro" id="IPR018247">
    <property type="entry name" value="EF_Hand_1_Ca_BS"/>
</dbReference>
<dbReference type="AlphaFoldDB" id="A0A2R5G5F4"/>
<dbReference type="PANTHER" id="PTHR34894:SF5">
    <property type="entry name" value="EF-HAND DOMAIN-CONTAINING PROTEIN"/>
    <property type="match status" value="1"/>
</dbReference>
<feature type="compositionally biased region" description="Polar residues" evidence="3">
    <location>
        <begin position="185"/>
        <end position="195"/>
    </location>
</feature>
<evidence type="ECO:0000259" key="4">
    <source>
        <dbReference type="PROSITE" id="PS50222"/>
    </source>
</evidence>
<keyword evidence="2" id="KW-0175">Coiled coil</keyword>
<organism evidence="5 6">
    <name type="scientific">Hondaea fermentalgiana</name>
    <dbReference type="NCBI Taxonomy" id="2315210"/>
    <lineage>
        <taxon>Eukaryota</taxon>
        <taxon>Sar</taxon>
        <taxon>Stramenopiles</taxon>
        <taxon>Bigyra</taxon>
        <taxon>Labyrinthulomycetes</taxon>
        <taxon>Thraustochytrida</taxon>
        <taxon>Thraustochytriidae</taxon>
        <taxon>Hondaea</taxon>
    </lineage>
</organism>
<dbReference type="PROSITE" id="PS00018">
    <property type="entry name" value="EF_HAND_1"/>
    <property type="match status" value="1"/>
</dbReference>
<dbReference type="Proteomes" id="UP000241890">
    <property type="component" value="Unassembled WGS sequence"/>
</dbReference>